<dbReference type="EMBL" id="BAAAJE010000001">
    <property type="protein sequence ID" value="GAA1125561.1"/>
    <property type="molecule type" value="Genomic_DNA"/>
</dbReference>
<evidence type="ECO:0000256" key="4">
    <source>
        <dbReference type="SAM" id="SignalP"/>
    </source>
</evidence>
<protein>
    <recommendedName>
        <fullName evidence="5">Periplasmic binding protein domain-containing protein</fullName>
    </recommendedName>
</protein>
<dbReference type="Pfam" id="PF13407">
    <property type="entry name" value="Peripla_BP_4"/>
    <property type="match status" value="1"/>
</dbReference>
<feature type="signal peptide" evidence="4">
    <location>
        <begin position="1"/>
        <end position="28"/>
    </location>
</feature>
<dbReference type="Gene3D" id="3.40.50.2300">
    <property type="match status" value="2"/>
</dbReference>
<comment type="similarity">
    <text evidence="2">Belongs to the bacterial solute-binding protein 2 family.</text>
</comment>
<keyword evidence="3 4" id="KW-0732">Signal</keyword>
<reference evidence="7" key="1">
    <citation type="journal article" date="2019" name="Int. J. Syst. Evol. Microbiol.">
        <title>The Global Catalogue of Microorganisms (GCM) 10K type strain sequencing project: providing services to taxonomists for standard genome sequencing and annotation.</title>
        <authorList>
            <consortium name="The Broad Institute Genomics Platform"/>
            <consortium name="The Broad Institute Genome Sequencing Center for Infectious Disease"/>
            <person name="Wu L."/>
            <person name="Ma J."/>
        </authorList>
    </citation>
    <scope>NUCLEOTIDE SEQUENCE [LARGE SCALE GENOMIC DNA]</scope>
    <source>
        <strain evidence="7">JCM 11813</strain>
    </source>
</reference>
<name>A0ABP4ESX3_9ACTN</name>
<evidence type="ECO:0000313" key="6">
    <source>
        <dbReference type="EMBL" id="GAA1125561.1"/>
    </source>
</evidence>
<keyword evidence="7" id="KW-1185">Reference proteome</keyword>
<evidence type="ECO:0000313" key="7">
    <source>
        <dbReference type="Proteomes" id="UP001499979"/>
    </source>
</evidence>
<dbReference type="InterPro" id="IPR025997">
    <property type="entry name" value="SBP_2_dom"/>
</dbReference>
<comment type="subcellular location">
    <subcellularLocation>
        <location evidence="1">Cell envelope</location>
    </subcellularLocation>
</comment>
<feature type="chain" id="PRO_5046413658" description="Periplasmic binding protein domain-containing protein" evidence="4">
    <location>
        <begin position="29"/>
        <end position="400"/>
    </location>
</feature>
<accession>A0ABP4ESX3</accession>
<evidence type="ECO:0000256" key="3">
    <source>
        <dbReference type="ARBA" id="ARBA00022729"/>
    </source>
</evidence>
<sequence length="400" mass="41946">MKKQIRSAPGVRPRRLAVVALLLPLVLAACSKPGDPASGGGESATGEVSQAASDTVEKFKAVPEFVSPGPAVDVASLAGKSVFVIPLLTTNDYNIQINAAMERVAKAADVDFEVYTNEGQPNQWVAGMNQAIAKGVDVIILSGGTDPRALEPQIKEARDRGIKVVVSMFWDTSAQFAPDCSGLSVDCVDGVDAIVAAPYQTATRLDADWIAVDSEGAAKILVVTSNDAGPSPGQEAAFKDEIATACPSCEATFANVPISKWTTSVQSTVQSELVRNPDIDYVVPLYDNMASYAVAAITAAGKQGQVKVVTFNGTPAVLKMIQDGDIVTMDVGESLEGAGFAAMDNAFRLMAGMEPSQVADIVPVRIFDTTNIDEAGTPPEVNKGYGDDLEAQYLEVWGLG</sequence>
<dbReference type="PANTHER" id="PTHR46847">
    <property type="entry name" value="D-ALLOSE-BINDING PERIPLASMIC PROTEIN-RELATED"/>
    <property type="match status" value="1"/>
</dbReference>
<dbReference type="PROSITE" id="PS51257">
    <property type="entry name" value="PROKAR_LIPOPROTEIN"/>
    <property type="match status" value="1"/>
</dbReference>
<comment type="caution">
    <text evidence="6">The sequence shown here is derived from an EMBL/GenBank/DDBJ whole genome shotgun (WGS) entry which is preliminary data.</text>
</comment>
<evidence type="ECO:0000256" key="1">
    <source>
        <dbReference type="ARBA" id="ARBA00004196"/>
    </source>
</evidence>
<dbReference type="SUPFAM" id="SSF53822">
    <property type="entry name" value="Periplasmic binding protein-like I"/>
    <property type="match status" value="1"/>
</dbReference>
<dbReference type="RefSeq" id="WP_343904773.1">
    <property type="nucleotide sequence ID" value="NZ_BAAAJE010000001.1"/>
</dbReference>
<dbReference type="PANTHER" id="PTHR46847:SF1">
    <property type="entry name" value="D-ALLOSE-BINDING PERIPLASMIC PROTEIN-RELATED"/>
    <property type="match status" value="1"/>
</dbReference>
<feature type="domain" description="Periplasmic binding protein" evidence="5">
    <location>
        <begin position="84"/>
        <end position="352"/>
    </location>
</feature>
<proteinExistence type="inferred from homology"/>
<dbReference type="InterPro" id="IPR028082">
    <property type="entry name" value="Peripla_BP_I"/>
</dbReference>
<evidence type="ECO:0000256" key="2">
    <source>
        <dbReference type="ARBA" id="ARBA00007639"/>
    </source>
</evidence>
<organism evidence="6 7">
    <name type="scientific">Nocardioides aquiterrae</name>
    <dbReference type="NCBI Taxonomy" id="203799"/>
    <lineage>
        <taxon>Bacteria</taxon>
        <taxon>Bacillati</taxon>
        <taxon>Actinomycetota</taxon>
        <taxon>Actinomycetes</taxon>
        <taxon>Propionibacteriales</taxon>
        <taxon>Nocardioidaceae</taxon>
        <taxon>Nocardioides</taxon>
    </lineage>
</organism>
<evidence type="ECO:0000259" key="5">
    <source>
        <dbReference type="Pfam" id="PF13407"/>
    </source>
</evidence>
<dbReference type="Proteomes" id="UP001499979">
    <property type="component" value="Unassembled WGS sequence"/>
</dbReference>
<gene>
    <name evidence="6" type="ORF">GCM10009606_01580</name>
</gene>
<dbReference type="CDD" id="cd01536">
    <property type="entry name" value="PBP1_ABC_sugar_binding-like"/>
    <property type="match status" value="1"/>
</dbReference>